<dbReference type="Proteomes" id="UP000283872">
    <property type="component" value="Unassembled WGS sequence"/>
</dbReference>
<accession>A0A3R5WEM9</accession>
<comment type="caution">
    <text evidence="1">The sequence shown here is derived from an EMBL/GenBank/DDBJ whole genome shotgun (WGS) entry which is preliminary data.</text>
</comment>
<name>A0A3R5WEM9_9BACT</name>
<dbReference type="AlphaFoldDB" id="A0A3R5WEM9"/>
<evidence type="ECO:0000313" key="1">
    <source>
        <dbReference type="EMBL" id="RGS13350.1"/>
    </source>
</evidence>
<evidence type="ECO:0000313" key="2">
    <source>
        <dbReference type="Proteomes" id="UP000283872"/>
    </source>
</evidence>
<reference evidence="1 2" key="1">
    <citation type="submission" date="2018-08" db="EMBL/GenBank/DDBJ databases">
        <title>A genome reference for cultivated species of the human gut microbiota.</title>
        <authorList>
            <person name="Zou Y."/>
            <person name="Xue W."/>
            <person name="Luo G."/>
        </authorList>
    </citation>
    <scope>NUCLEOTIDE SEQUENCE [LARGE SCALE GENOMIC DNA]</scope>
    <source>
        <strain evidence="1 2">AF24-12</strain>
    </source>
</reference>
<proteinExistence type="predicted"/>
<dbReference type="EMBL" id="QRVA01000031">
    <property type="protein sequence ID" value="RGS13350.1"/>
    <property type="molecule type" value="Genomic_DNA"/>
</dbReference>
<protein>
    <submittedName>
        <fullName evidence="1">Uncharacterized protein</fullName>
    </submittedName>
</protein>
<gene>
    <name evidence="1" type="ORF">DWY11_11505</name>
</gene>
<organism evidence="1 2">
    <name type="scientific">Segatella copri</name>
    <dbReference type="NCBI Taxonomy" id="165179"/>
    <lineage>
        <taxon>Bacteria</taxon>
        <taxon>Pseudomonadati</taxon>
        <taxon>Bacteroidota</taxon>
        <taxon>Bacteroidia</taxon>
        <taxon>Bacteroidales</taxon>
        <taxon>Prevotellaceae</taxon>
        <taxon>Segatella</taxon>
    </lineage>
</organism>
<sequence length="67" mass="7977">MFLGKVVAFLRNISFFSLFKSSFIDVEPPFNVYEPPFNDAERTFNVDERRFLLLVSTKKLRYKSNSY</sequence>